<dbReference type="Proteomes" id="UP000559256">
    <property type="component" value="Unassembled WGS sequence"/>
</dbReference>
<dbReference type="EMBL" id="JAACJM010000037">
    <property type="protein sequence ID" value="KAF5362735.1"/>
    <property type="molecule type" value="Genomic_DNA"/>
</dbReference>
<gene>
    <name evidence="1" type="ORF">D9758_011674</name>
</gene>
<name>A0A8H5LM85_9AGAR</name>
<protein>
    <recommendedName>
        <fullName evidence="3">ATP-dependent DNA helicase</fullName>
    </recommendedName>
</protein>
<keyword evidence="2" id="KW-1185">Reference proteome</keyword>
<accession>A0A8H5LM85</accession>
<evidence type="ECO:0008006" key="3">
    <source>
        <dbReference type="Google" id="ProtNLM"/>
    </source>
</evidence>
<evidence type="ECO:0000313" key="1">
    <source>
        <dbReference type="EMBL" id="KAF5362735.1"/>
    </source>
</evidence>
<dbReference type="AlphaFoldDB" id="A0A8H5LM85"/>
<sequence>MRVLLEGSLIDAIYPDLSTLSTAPPPKFFMDQVILAPWNSDVDATNAELLSHLPGEEHVYMRADSIIREQGTDRPDDNPIPPEYYTLLMLPVSLLVNCMLNQDVP</sequence>
<comment type="caution">
    <text evidence="1">The sequence shown here is derived from an EMBL/GenBank/DDBJ whole genome shotgun (WGS) entry which is preliminary data.</text>
</comment>
<reference evidence="1 2" key="1">
    <citation type="journal article" date="2020" name="ISME J.">
        <title>Uncovering the hidden diversity of litter-decomposition mechanisms in mushroom-forming fungi.</title>
        <authorList>
            <person name="Floudas D."/>
            <person name="Bentzer J."/>
            <person name="Ahren D."/>
            <person name="Johansson T."/>
            <person name="Persson P."/>
            <person name="Tunlid A."/>
        </authorList>
    </citation>
    <scope>NUCLEOTIDE SEQUENCE [LARGE SCALE GENOMIC DNA]</scope>
    <source>
        <strain evidence="1 2">CBS 291.85</strain>
    </source>
</reference>
<organism evidence="1 2">
    <name type="scientific">Tetrapyrgos nigripes</name>
    <dbReference type="NCBI Taxonomy" id="182062"/>
    <lineage>
        <taxon>Eukaryota</taxon>
        <taxon>Fungi</taxon>
        <taxon>Dikarya</taxon>
        <taxon>Basidiomycota</taxon>
        <taxon>Agaricomycotina</taxon>
        <taxon>Agaricomycetes</taxon>
        <taxon>Agaricomycetidae</taxon>
        <taxon>Agaricales</taxon>
        <taxon>Marasmiineae</taxon>
        <taxon>Marasmiaceae</taxon>
        <taxon>Tetrapyrgos</taxon>
    </lineage>
</organism>
<dbReference type="OrthoDB" id="2641892at2759"/>
<evidence type="ECO:0000313" key="2">
    <source>
        <dbReference type="Proteomes" id="UP000559256"/>
    </source>
</evidence>
<proteinExistence type="predicted"/>